<keyword evidence="2" id="KW-1185">Reference proteome</keyword>
<protein>
    <submittedName>
        <fullName evidence="1">Uncharacterized protein</fullName>
    </submittedName>
</protein>
<sequence length="172" mass="18407">MATVPRLTSDRFSRYPVTCPVTCPATDAGCPLCRKSVLADPSIFVSTWCVLTARFSVTVHLPVPNERHSVWLSGWLSAWLSVRAEAGEGSGVRCPPETTIELMIPIAAKPSCAVRETSGLRLTLVGRGTGLTTPRYPSHAHTGYDARPCGTTPSPDAWGGGWWGHQPASGHL</sequence>
<name>A0A310SEC2_9HYME</name>
<dbReference type="Proteomes" id="UP000250275">
    <property type="component" value="Unassembled WGS sequence"/>
</dbReference>
<gene>
    <name evidence="1" type="ORF">WN48_00611</name>
</gene>
<organism evidence="1 2">
    <name type="scientific">Eufriesea mexicana</name>
    <dbReference type="NCBI Taxonomy" id="516756"/>
    <lineage>
        <taxon>Eukaryota</taxon>
        <taxon>Metazoa</taxon>
        <taxon>Ecdysozoa</taxon>
        <taxon>Arthropoda</taxon>
        <taxon>Hexapoda</taxon>
        <taxon>Insecta</taxon>
        <taxon>Pterygota</taxon>
        <taxon>Neoptera</taxon>
        <taxon>Endopterygota</taxon>
        <taxon>Hymenoptera</taxon>
        <taxon>Apocrita</taxon>
        <taxon>Aculeata</taxon>
        <taxon>Apoidea</taxon>
        <taxon>Anthophila</taxon>
        <taxon>Apidae</taxon>
        <taxon>Eufriesea</taxon>
    </lineage>
</organism>
<evidence type="ECO:0000313" key="1">
    <source>
        <dbReference type="EMBL" id="OAD52635.1"/>
    </source>
</evidence>
<dbReference type="AlphaFoldDB" id="A0A310SEC2"/>
<reference evidence="1 2" key="1">
    <citation type="submission" date="2015-07" db="EMBL/GenBank/DDBJ databases">
        <title>The genome of Eufriesea mexicana.</title>
        <authorList>
            <person name="Pan H."/>
            <person name="Kapheim K."/>
        </authorList>
    </citation>
    <scope>NUCLEOTIDE SEQUENCE [LARGE SCALE GENOMIC DNA]</scope>
    <source>
        <strain evidence="1">0111107269</strain>
        <tissue evidence="1">Whole body</tissue>
    </source>
</reference>
<proteinExistence type="predicted"/>
<accession>A0A310SEC2</accession>
<evidence type="ECO:0000313" key="2">
    <source>
        <dbReference type="Proteomes" id="UP000250275"/>
    </source>
</evidence>
<dbReference type="EMBL" id="KQ770576">
    <property type="protein sequence ID" value="OAD52635.1"/>
    <property type="molecule type" value="Genomic_DNA"/>
</dbReference>